<accession>A0A8J3SG99</accession>
<sequence length="171" mass="18121">MPITNFVAGQTLTAADLNRYLMQQAHVIKPGIESVTSSTTPQNDDHLFLNVSANTDYWVQAFIIYNGATAGDIQIGWTAPSGSTFDWVSDGLSTAATTSTDEVSRTAQGLTNLPNVGAVGSGNNCTVSPKGLLRVGANSGVLRFRWAQAVSSATATQVTTNSFLMARRLTY</sequence>
<dbReference type="RefSeq" id="WP_204064180.1">
    <property type="nucleotide sequence ID" value="NZ_BOOJ01000023.1"/>
</dbReference>
<dbReference type="AlphaFoldDB" id="A0A8J3SG99"/>
<comment type="caution">
    <text evidence="1">The sequence shown here is derived from an EMBL/GenBank/DDBJ whole genome shotgun (WGS) entry which is preliminary data.</text>
</comment>
<protein>
    <submittedName>
        <fullName evidence="1">Uncharacterized protein</fullName>
    </submittedName>
</protein>
<proteinExistence type="predicted"/>
<dbReference type="EMBL" id="BOOJ01000023">
    <property type="protein sequence ID" value="GIH91930.1"/>
    <property type="molecule type" value="Genomic_DNA"/>
</dbReference>
<gene>
    <name evidence="1" type="ORF">Psi01_25600</name>
</gene>
<keyword evidence="2" id="KW-1185">Reference proteome</keyword>
<reference evidence="1 2" key="1">
    <citation type="submission" date="2021-01" db="EMBL/GenBank/DDBJ databases">
        <title>Whole genome shotgun sequence of Planobispora siamensis NBRC 107568.</title>
        <authorList>
            <person name="Komaki H."/>
            <person name="Tamura T."/>
        </authorList>
    </citation>
    <scope>NUCLEOTIDE SEQUENCE [LARGE SCALE GENOMIC DNA]</scope>
    <source>
        <strain evidence="1 2">NBRC 107568</strain>
    </source>
</reference>
<organism evidence="1 2">
    <name type="scientific">Planobispora siamensis</name>
    <dbReference type="NCBI Taxonomy" id="936338"/>
    <lineage>
        <taxon>Bacteria</taxon>
        <taxon>Bacillati</taxon>
        <taxon>Actinomycetota</taxon>
        <taxon>Actinomycetes</taxon>
        <taxon>Streptosporangiales</taxon>
        <taxon>Streptosporangiaceae</taxon>
        <taxon>Planobispora</taxon>
    </lineage>
</organism>
<name>A0A8J3SG99_9ACTN</name>
<evidence type="ECO:0000313" key="1">
    <source>
        <dbReference type="EMBL" id="GIH91930.1"/>
    </source>
</evidence>
<dbReference type="Proteomes" id="UP000619788">
    <property type="component" value="Unassembled WGS sequence"/>
</dbReference>
<evidence type="ECO:0000313" key="2">
    <source>
        <dbReference type="Proteomes" id="UP000619788"/>
    </source>
</evidence>